<sequence length="745" mass="79825">MGTCYSSKGKSASLPYSSAPMSASSSQDSALRLTRPTPYTRGSVAPTDTSEVTFKRCIPPPTKYRANHAPPGNATQSQTKTGVTVTTDITERGRKAVTDNADVNNPSLNNNFVEGNPSRDITNFKGNALDSATLDLVDNVAPELKAEGAKVSSENSDQLRIQYGTTKIPTKITAHLSGLPKPQVAVVTTRIPPVPQRATSEKLPAATRALQPAGEAGAAEKRVVCQNRVSPDKESISDRSHSGDSGSTDYDSGLGHSLSDPPAGSESGGKAQSSSTTLLEESPPVLKEAACAGKVLDSAVLPTTFPVGAQLATTDGAASKMGVYDQPDSYAAYRGILSYRRITPIKKYSEAPQWKRTVEPKNSKGLGSPSRAVIAKGILTKGARVAHATKDSSLEQKREAGAKAASTLPSAPLTPTKEEKNGGFLSPTSDGFLIDDDISDQPGLIALERSRGRGAPSVKKSIFELHALQSFSGRQNKVDRTLDDLHPLCSDAGSSCSSLGSDDLMLDFETSCKDSVDVSSSPTVKYAGTPLRRLARSSISSHAEKRNSWDSNHSDEGAALRRASDSLASRWPLKTPCGAAAPSEGRPRTISLPLRPPRQVVMQECDDGGVKLDSSSYRSVCQDLNGLKTMLLKLRRVLQDAETLNPFELSNTKNYFYHALASADLPHGFTNSPTGETPDYNPIDPNEIVQENMDLKRQLILMQQQLEDKDHTIRLLQQQMTKYMNVASTEKDPGKVNAAVQTERF</sequence>
<feature type="compositionally biased region" description="Low complexity" evidence="1">
    <location>
        <begin position="243"/>
        <end position="253"/>
    </location>
</feature>
<evidence type="ECO:0000256" key="1">
    <source>
        <dbReference type="SAM" id="MobiDB-lite"/>
    </source>
</evidence>
<feature type="region of interest" description="Disordered" evidence="1">
    <location>
        <begin position="195"/>
        <end position="282"/>
    </location>
</feature>
<dbReference type="AlphaFoldDB" id="A0A1E1X654"/>
<feature type="compositionally biased region" description="Basic and acidic residues" evidence="1">
    <location>
        <begin position="542"/>
        <end position="556"/>
    </location>
</feature>
<reference evidence="2" key="1">
    <citation type="journal article" date="2017" name="Front. Cell. Infect. Microbiol.">
        <title>The Distinct Transcriptional Response of the Midgut of Amblyomma sculptum and Amblyomma aureolatum Ticks to Rickettsia rickettsii Correlates to Their Differences in Susceptibility to Infection.</title>
        <authorList>
            <person name="Martins L.A."/>
            <person name="Galletti M.F.B.M."/>
            <person name="Ribeiro J.M."/>
            <person name="Fujita A."/>
            <person name="Costa F.B."/>
            <person name="Labruna M.B."/>
            <person name="Daffre S."/>
            <person name="Fogaca A.C."/>
        </authorList>
    </citation>
    <scope>NUCLEOTIDE SEQUENCE</scope>
</reference>
<feature type="compositionally biased region" description="Basic and acidic residues" evidence="1">
    <location>
        <begin position="230"/>
        <end position="242"/>
    </location>
</feature>
<feature type="compositionally biased region" description="Low complexity" evidence="1">
    <location>
        <begin position="75"/>
        <end position="86"/>
    </location>
</feature>
<feature type="region of interest" description="Disordered" evidence="1">
    <location>
        <begin position="537"/>
        <end position="556"/>
    </location>
</feature>
<feature type="compositionally biased region" description="Polar residues" evidence="1">
    <location>
        <begin position="270"/>
        <end position="279"/>
    </location>
</feature>
<name>A0A1E1X654_9ACAR</name>
<organism evidence="2">
    <name type="scientific">Amblyomma aureolatum</name>
    <dbReference type="NCBI Taxonomy" id="187763"/>
    <lineage>
        <taxon>Eukaryota</taxon>
        <taxon>Metazoa</taxon>
        <taxon>Ecdysozoa</taxon>
        <taxon>Arthropoda</taxon>
        <taxon>Chelicerata</taxon>
        <taxon>Arachnida</taxon>
        <taxon>Acari</taxon>
        <taxon>Parasitiformes</taxon>
        <taxon>Ixodida</taxon>
        <taxon>Ixodoidea</taxon>
        <taxon>Ixodidae</taxon>
        <taxon>Amblyomminae</taxon>
        <taxon>Amblyomma</taxon>
    </lineage>
</organism>
<proteinExistence type="evidence at transcript level"/>
<protein>
    <submittedName>
        <fullName evidence="2">Uncharacterized protein</fullName>
    </submittedName>
</protein>
<feature type="region of interest" description="Disordered" evidence="1">
    <location>
        <begin position="1"/>
        <end position="86"/>
    </location>
</feature>
<feature type="compositionally biased region" description="Polar residues" evidence="1">
    <location>
        <begin position="1"/>
        <end position="10"/>
    </location>
</feature>
<feature type="compositionally biased region" description="Basic and acidic residues" evidence="1">
    <location>
        <begin position="388"/>
        <end position="401"/>
    </location>
</feature>
<feature type="compositionally biased region" description="Low complexity" evidence="1">
    <location>
        <begin position="11"/>
        <end position="30"/>
    </location>
</feature>
<feature type="region of interest" description="Disordered" evidence="1">
    <location>
        <begin position="386"/>
        <end position="426"/>
    </location>
</feature>
<accession>A0A1E1X654</accession>
<evidence type="ECO:0000313" key="2">
    <source>
        <dbReference type="EMBL" id="JAT94516.1"/>
    </source>
</evidence>
<dbReference type="EMBL" id="GFAC01004672">
    <property type="protein sequence ID" value="JAT94516.1"/>
    <property type="molecule type" value="mRNA"/>
</dbReference>